<evidence type="ECO:0000256" key="1">
    <source>
        <dbReference type="ARBA" id="ARBA00022737"/>
    </source>
</evidence>
<feature type="repeat" description="ANK" evidence="3">
    <location>
        <begin position="111"/>
        <end position="143"/>
    </location>
</feature>
<dbReference type="PRINTS" id="PR01415">
    <property type="entry name" value="ANKYRIN"/>
</dbReference>
<dbReference type="GO" id="GO:0005634">
    <property type="term" value="C:nucleus"/>
    <property type="evidence" value="ECO:0007669"/>
    <property type="project" value="TreeGrafter"/>
</dbReference>
<keyword evidence="1" id="KW-0677">Repeat</keyword>
<feature type="repeat" description="ANK" evidence="3">
    <location>
        <begin position="78"/>
        <end position="110"/>
    </location>
</feature>
<gene>
    <name evidence="5" type="primary">Contig7484.g7996</name>
    <name evidence="5" type="ORF">STYLEM_19554</name>
</gene>
<protein>
    <submittedName>
        <fullName evidence="5">Achain crystal structure of engineered northeast structural genomics consortium target</fullName>
    </submittedName>
</protein>
<keyword evidence="2 3" id="KW-0040">ANK repeat</keyword>
<organism evidence="5 6">
    <name type="scientific">Stylonychia lemnae</name>
    <name type="common">Ciliate</name>
    <dbReference type="NCBI Taxonomy" id="5949"/>
    <lineage>
        <taxon>Eukaryota</taxon>
        <taxon>Sar</taxon>
        <taxon>Alveolata</taxon>
        <taxon>Ciliophora</taxon>
        <taxon>Intramacronucleata</taxon>
        <taxon>Spirotrichea</taxon>
        <taxon>Stichotrichia</taxon>
        <taxon>Sporadotrichida</taxon>
        <taxon>Oxytrichidae</taxon>
        <taxon>Stylonychinae</taxon>
        <taxon>Stylonychia</taxon>
    </lineage>
</organism>
<feature type="repeat" description="ANK" evidence="3">
    <location>
        <begin position="42"/>
        <end position="74"/>
    </location>
</feature>
<dbReference type="InterPro" id="IPR050776">
    <property type="entry name" value="Ank_Repeat/CDKN_Inhibitor"/>
</dbReference>
<evidence type="ECO:0000256" key="3">
    <source>
        <dbReference type="PROSITE-ProRule" id="PRU00023"/>
    </source>
</evidence>
<evidence type="ECO:0000256" key="4">
    <source>
        <dbReference type="SAM" id="MobiDB-lite"/>
    </source>
</evidence>
<dbReference type="EMBL" id="CCKQ01018442">
    <property type="protein sequence ID" value="CDW90411.1"/>
    <property type="molecule type" value="Genomic_DNA"/>
</dbReference>
<dbReference type="Proteomes" id="UP000039865">
    <property type="component" value="Unassembled WGS sequence"/>
</dbReference>
<evidence type="ECO:0000313" key="6">
    <source>
        <dbReference type="Proteomes" id="UP000039865"/>
    </source>
</evidence>
<dbReference type="AlphaFoldDB" id="A0A078B898"/>
<sequence length="207" mass="23195">MIGKIKKIGNDLLFHAINHANVHDVIALLEENEVDVNCSNINGQTPLHYAVQAENKTLIEILLQYGANPNKQENHDVGQNSPLHKATEKNMIDVVDMFINYGGDPTIKNKLGFTSLHIAAKDGRAEIVKLLLNKGCDPNIRDTYGFSAAYWAKQNKHNHICELLPAPLKITKEEFYDHIQTVWDKHGFKPPKKKGKKGGKKGGKKKK</sequence>
<evidence type="ECO:0000313" key="5">
    <source>
        <dbReference type="EMBL" id="CDW90411.1"/>
    </source>
</evidence>
<name>A0A078B898_STYLE</name>
<evidence type="ECO:0000256" key="2">
    <source>
        <dbReference type="ARBA" id="ARBA00023043"/>
    </source>
</evidence>
<dbReference type="OrthoDB" id="307232at2759"/>
<accession>A0A078B898</accession>
<dbReference type="InParanoid" id="A0A078B898"/>
<dbReference type="InterPro" id="IPR002110">
    <property type="entry name" value="Ankyrin_rpt"/>
</dbReference>
<dbReference type="InterPro" id="IPR036770">
    <property type="entry name" value="Ankyrin_rpt-contain_sf"/>
</dbReference>
<proteinExistence type="predicted"/>
<dbReference type="Gene3D" id="1.25.40.20">
    <property type="entry name" value="Ankyrin repeat-containing domain"/>
    <property type="match status" value="2"/>
</dbReference>
<keyword evidence="6" id="KW-1185">Reference proteome</keyword>
<dbReference type="Pfam" id="PF12796">
    <property type="entry name" value="Ank_2"/>
    <property type="match status" value="2"/>
</dbReference>
<dbReference type="SUPFAM" id="SSF48403">
    <property type="entry name" value="Ankyrin repeat"/>
    <property type="match status" value="1"/>
</dbReference>
<dbReference type="OMA" id="NGHEECA"/>
<dbReference type="PROSITE" id="PS50088">
    <property type="entry name" value="ANK_REPEAT"/>
    <property type="match status" value="3"/>
</dbReference>
<dbReference type="SMART" id="SM00248">
    <property type="entry name" value="ANK"/>
    <property type="match status" value="4"/>
</dbReference>
<feature type="compositionally biased region" description="Basic residues" evidence="4">
    <location>
        <begin position="188"/>
        <end position="207"/>
    </location>
</feature>
<dbReference type="PANTHER" id="PTHR24201">
    <property type="entry name" value="ANK_REP_REGION DOMAIN-CONTAINING PROTEIN"/>
    <property type="match status" value="1"/>
</dbReference>
<feature type="region of interest" description="Disordered" evidence="4">
    <location>
        <begin position="186"/>
        <end position="207"/>
    </location>
</feature>
<reference evidence="5 6" key="1">
    <citation type="submission" date="2014-06" db="EMBL/GenBank/DDBJ databases">
        <authorList>
            <person name="Swart Estienne"/>
        </authorList>
    </citation>
    <scope>NUCLEOTIDE SEQUENCE [LARGE SCALE GENOMIC DNA]</scope>
    <source>
        <strain evidence="5 6">130c</strain>
    </source>
</reference>
<dbReference type="PANTHER" id="PTHR24201:SF2">
    <property type="entry name" value="ANKYRIN REPEAT DOMAIN-CONTAINING PROTEIN 42"/>
    <property type="match status" value="1"/>
</dbReference>
<dbReference type="PROSITE" id="PS50297">
    <property type="entry name" value="ANK_REP_REGION"/>
    <property type="match status" value="3"/>
</dbReference>